<feature type="transmembrane region" description="Helical" evidence="13">
    <location>
        <begin position="305"/>
        <end position="323"/>
    </location>
</feature>
<evidence type="ECO:0000256" key="6">
    <source>
        <dbReference type="ARBA" id="ARBA00023043"/>
    </source>
</evidence>
<dbReference type="GO" id="GO:0019706">
    <property type="term" value="F:protein-cysteine S-palmitoyltransferase activity"/>
    <property type="evidence" value="ECO:0007669"/>
    <property type="project" value="UniProtKB-EC"/>
</dbReference>
<dbReference type="InterPro" id="IPR036770">
    <property type="entry name" value="Ankyrin_rpt-contain_sf"/>
</dbReference>
<evidence type="ECO:0000256" key="12">
    <source>
        <dbReference type="PROSITE-ProRule" id="PRU00023"/>
    </source>
</evidence>
<feature type="repeat" description="ANK" evidence="12">
    <location>
        <begin position="73"/>
        <end position="105"/>
    </location>
</feature>
<evidence type="ECO:0000313" key="16">
    <source>
        <dbReference type="EMBL" id="CDP39044.1"/>
    </source>
</evidence>
<feature type="region of interest" description="Disordered" evidence="14">
    <location>
        <begin position="1"/>
        <end position="41"/>
    </location>
</feature>
<keyword evidence="9" id="KW-0449">Lipoprotein</keyword>
<keyword evidence="10 13" id="KW-0012">Acyltransferase</keyword>
<feature type="transmembrane region" description="Helical" evidence="13">
    <location>
        <begin position="373"/>
        <end position="390"/>
    </location>
</feature>
<protein>
    <recommendedName>
        <fullName evidence="13">Palmitoyltransferase</fullName>
        <ecNumber evidence="13">2.3.1.225</ecNumber>
    </recommendedName>
</protein>
<feature type="repeat" description="ANK" evidence="12">
    <location>
        <begin position="140"/>
        <end position="172"/>
    </location>
</feature>
<dbReference type="Gene3D" id="1.25.40.20">
    <property type="entry name" value="Ankyrin repeat-containing domain"/>
    <property type="match status" value="1"/>
</dbReference>
<keyword evidence="6 12" id="KW-0040">ANK repeat</keyword>
<dbReference type="EMBL" id="HG937694">
    <property type="protein sequence ID" value="CDP39044.1"/>
    <property type="molecule type" value="Genomic_DNA"/>
</dbReference>
<feature type="transmembrane region" description="Helical" evidence="13">
    <location>
        <begin position="522"/>
        <end position="542"/>
    </location>
</feature>
<evidence type="ECO:0000256" key="2">
    <source>
        <dbReference type="ARBA" id="ARBA00010104"/>
    </source>
</evidence>
<evidence type="ECO:0000259" key="15">
    <source>
        <dbReference type="Pfam" id="PF01529"/>
    </source>
</evidence>
<reference evidence="16" key="1">
    <citation type="submission" date="2014-02" db="EMBL/GenBank/DDBJ databases">
        <authorList>
            <person name="Genoscope - CEA"/>
        </authorList>
    </citation>
    <scope>NUCLEOTIDE SEQUENCE</scope>
    <source>
        <strain evidence="16">LS3</strain>
    </source>
</reference>
<evidence type="ECO:0000256" key="4">
    <source>
        <dbReference type="ARBA" id="ARBA00022737"/>
    </source>
</evidence>
<organism evidence="16">
    <name type="scientific">Blastobotrys adeninivorans</name>
    <name type="common">Yeast</name>
    <name type="synonym">Arxula adeninivorans</name>
    <dbReference type="NCBI Taxonomy" id="409370"/>
    <lineage>
        <taxon>Eukaryota</taxon>
        <taxon>Fungi</taxon>
        <taxon>Dikarya</taxon>
        <taxon>Ascomycota</taxon>
        <taxon>Saccharomycotina</taxon>
        <taxon>Dipodascomycetes</taxon>
        <taxon>Dipodascales</taxon>
        <taxon>Trichomonascaceae</taxon>
        <taxon>Blastobotrys</taxon>
    </lineage>
</organism>
<keyword evidence="13" id="KW-0808">Transferase</keyword>
<evidence type="ECO:0000256" key="10">
    <source>
        <dbReference type="ARBA" id="ARBA00023315"/>
    </source>
</evidence>
<feature type="compositionally biased region" description="Polar residues" evidence="14">
    <location>
        <begin position="18"/>
        <end position="29"/>
    </location>
</feature>
<dbReference type="PROSITE" id="PS50216">
    <property type="entry name" value="DHHC"/>
    <property type="match status" value="1"/>
</dbReference>
<comment type="catalytic activity">
    <reaction evidence="11 13">
        <text>L-cysteinyl-[protein] + hexadecanoyl-CoA = S-hexadecanoyl-L-cysteinyl-[protein] + CoA</text>
        <dbReference type="Rhea" id="RHEA:36683"/>
        <dbReference type="Rhea" id="RHEA-COMP:10131"/>
        <dbReference type="Rhea" id="RHEA-COMP:11032"/>
        <dbReference type="ChEBI" id="CHEBI:29950"/>
        <dbReference type="ChEBI" id="CHEBI:57287"/>
        <dbReference type="ChEBI" id="CHEBI:57379"/>
        <dbReference type="ChEBI" id="CHEBI:74151"/>
        <dbReference type="EC" id="2.3.1.225"/>
    </reaction>
</comment>
<evidence type="ECO:0000256" key="5">
    <source>
        <dbReference type="ARBA" id="ARBA00022989"/>
    </source>
</evidence>
<dbReference type="SUPFAM" id="SSF48403">
    <property type="entry name" value="Ankyrin repeat"/>
    <property type="match status" value="1"/>
</dbReference>
<feature type="repeat" description="ANK" evidence="12">
    <location>
        <begin position="107"/>
        <end position="139"/>
    </location>
</feature>
<feature type="domain" description="Palmitoyltransferase DHHC" evidence="15">
    <location>
        <begin position="422"/>
        <end position="555"/>
    </location>
</feature>
<dbReference type="AlphaFoldDB" id="A0A060TE18"/>
<dbReference type="InterPro" id="IPR001594">
    <property type="entry name" value="Palmitoyltrfase_DHHC"/>
</dbReference>
<keyword evidence="8" id="KW-0564">Palmitate</keyword>
<keyword evidence="7 13" id="KW-0472">Membrane</keyword>
<dbReference type="EC" id="2.3.1.225" evidence="13"/>
<keyword evidence="5 13" id="KW-1133">Transmembrane helix</keyword>
<comment type="subcellular location">
    <subcellularLocation>
        <location evidence="1">Membrane</location>
        <topology evidence="1">Multi-pass membrane protein</topology>
    </subcellularLocation>
</comment>
<evidence type="ECO:0000256" key="14">
    <source>
        <dbReference type="SAM" id="MobiDB-lite"/>
    </source>
</evidence>
<evidence type="ECO:0000256" key="9">
    <source>
        <dbReference type="ARBA" id="ARBA00023288"/>
    </source>
</evidence>
<comment type="domain">
    <text evidence="13">The DHHC domain is required for palmitoyltransferase activity.</text>
</comment>
<evidence type="ECO:0000256" key="1">
    <source>
        <dbReference type="ARBA" id="ARBA00004141"/>
    </source>
</evidence>
<evidence type="ECO:0000256" key="7">
    <source>
        <dbReference type="ARBA" id="ARBA00023136"/>
    </source>
</evidence>
<feature type="repeat" description="ANK" evidence="12">
    <location>
        <begin position="173"/>
        <end position="205"/>
    </location>
</feature>
<dbReference type="Pfam" id="PF01529">
    <property type="entry name" value="DHHC"/>
    <property type="match status" value="1"/>
</dbReference>
<dbReference type="PANTHER" id="PTHR24161:SF85">
    <property type="entry name" value="PALMITOYLTRANSFERASE HIP14"/>
    <property type="match status" value="1"/>
</dbReference>
<evidence type="ECO:0000256" key="8">
    <source>
        <dbReference type="ARBA" id="ARBA00023139"/>
    </source>
</evidence>
<comment type="similarity">
    <text evidence="2">Belongs to the DHHC palmitoyltransferase family. AKR/ZDHHC17 subfamily.</text>
</comment>
<keyword evidence="4" id="KW-0677">Repeat</keyword>
<proteinExistence type="inferred from homology"/>
<gene>
    <name evidence="16" type="ORF">GNLVRS02_ARAD1D48466g</name>
</gene>
<dbReference type="PROSITE" id="PS50088">
    <property type="entry name" value="ANK_REPEAT"/>
    <property type="match status" value="5"/>
</dbReference>
<dbReference type="Pfam" id="PF12796">
    <property type="entry name" value="Ank_2"/>
    <property type="match status" value="2"/>
</dbReference>
<feature type="repeat" description="ANK" evidence="12">
    <location>
        <begin position="206"/>
        <end position="238"/>
    </location>
</feature>
<evidence type="ECO:0000256" key="13">
    <source>
        <dbReference type="RuleBase" id="RU079119"/>
    </source>
</evidence>
<dbReference type="PANTHER" id="PTHR24161">
    <property type="entry name" value="ANK_REP_REGION DOMAIN-CONTAINING PROTEIN-RELATED"/>
    <property type="match status" value="1"/>
</dbReference>
<name>A0A060TE18_BLAAD</name>
<feature type="transmembrane region" description="Helical" evidence="13">
    <location>
        <begin position="343"/>
        <end position="361"/>
    </location>
</feature>
<evidence type="ECO:0000256" key="3">
    <source>
        <dbReference type="ARBA" id="ARBA00022692"/>
    </source>
</evidence>
<reference evidence="16" key="2">
    <citation type="submission" date="2014-06" db="EMBL/GenBank/DDBJ databases">
        <title>The complete genome of Blastobotrys (Arxula) adeninivorans LS3 - a yeast of biotechnological interest.</title>
        <authorList>
            <person name="Kunze G."/>
            <person name="Gaillardin C."/>
            <person name="Czernicka M."/>
            <person name="Durrens P."/>
            <person name="Martin T."/>
            <person name="Boer E."/>
            <person name="Gabaldon T."/>
            <person name="Cruz J."/>
            <person name="Talla E."/>
            <person name="Marck C."/>
            <person name="Goffeau A."/>
            <person name="Barbe V."/>
            <person name="Baret P."/>
            <person name="Baronian K."/>
            <person name="Beier S."/>
            <person name="Bleykasten C."/>
            <person name="Bode R."/>
            <person name="Casaregola S."/>
            <person name="Despons L."/>
            <person name="Fairhead C."/>
            <person name="Giersberg M."/>
            <person name="Gierski P."/>
            <person name="Hahnel U."/>
            <person name="Hartmann A."/>
            <person name="Jankowska D."/>
            <person name="Jubin C."/>
            <person name="Jung P."/>
            <person name="Lafontaine I."/>
            <person name="Leh-Louis V."/>
            <person name="Lemaire M."/>
            <person name="Marcet-Houben M."/>
            <person name="Mascher M."/>
            <person name="Morel G."/>
            <person name="Richard G.-F."/>
            <person name="Riechen J."/>
            <person name="Sacerdot C."/>
            <person name="Sarkar A."/>
            <person name="Savel G."/>
            <person name="Schacherer J."/>
            <person name="Sherman D."/>
            <person name="Straub M.-L."/>
            <person name="Stein N."/>
            <person name="Thierry A."/>
            <person name="Trautwein-Schult A."/>
            <person name="Westhof E."/>
            <person name="Worch S."/>
            <person name="Dujon B."/>
            <person name="Souciet J.-L."/>
            <person name="Wincker P."/>
            <person name="Scholz U."/>
            <person name="Neuveglise N."/>
        </authorList>
    </citation>
    <scope>NUCLEOTIDE SEQUENCE</scope>
    <source>
        <strain evidence="16">LS3</strain>
    </source>
</reference>
<feature type="transmembrane region" description="Helical" evidence="13">
    <location>
        <begin position="471"/>
        <end position="490"/>
    </location>
</feature>
<accession>A0A060TE18</accession>
<dbReference type="InterPro" id="IPR002110">
    <property type="entry name" value="Ankyrin_rpt"/>
</dbReference>
<evidence type="ECO:0000256" key="11">
    <source>
        <dbReference type="ARBA" id="ARBA00048048"/>
    </source>
</evidence>
<dbReference type="PROSITE" id="PS50297">
    <property type="entry name" value="ANK_REP_REGION"/>
    <property type="match status" value="5"/>
</dbReference>
<sequence length="697" mass="77421">MAEDPLGPSGIVPAKSAAETSVDTTDATSQQQPPPPPQNEVPEIVVASQMGDVEKIKSLIESGKVGAQDVMPDGTTALHWAAINNRMTACKYLIEAGAEVDKKGGQLEATPLHWACRNGLVYIVHLLIQHGADPLRTDSQGFNALHLAIHSSNVLLVIYLLHQGLPVDTVDPSGRTAAHWAAYQGDALSIDALLNWGANVKIADQLGFTALHWAIVRGNRSCMKRLIEEGSDVFAMNNEGKSPRVMAEEMRTLSAWTAALDECGRYPNGSLRPVYLSKRSVDIITFLTPFLMLPVVVFLLGQLPFYFGIPVSVATVLGSVWALRRHVLPNAYHGHHALSNSPILSGVFAASAFWVLIVYLFEILPSTAMQAPILNLVFSVLFATVFYSFFRTMLMDPGYVPRLSGVTEQREVIEDLIDRGEYDSRHFCIATYIRKPLRSKYDRRSKRVVARFDHVCPWVNNIVGVRNHRLFVVYVISLMFGILALDWLFFGTYIDLLPEAECPIAPGPLCPALTHSNATTQFVLWATLQLSWVIMLTFVQLVQIARNITTIEAANLHRFGFMGADDFSSLPLDHHSHDTATGPGEVPAFKASRRKWHSTLTRILGIDQFLSTARDALGSDQSTRRPSSNPVNYGIRRNCMDFWCPLGDWNVLHTFDDGSGSLNGNKVDYYALWDFPSKNKPRQRQGTHDYELVDQQV</sequence>
<keyword evidence="3 13" id="KW-0812">Transmembrane</keyword>
<dbReference type="GO" id="GO:0016020">
    <property type="term" value="C:membrane"/>
    <property type="evidence" value="ECO:0007669"/>
    <property type="project" value="UniProtKB-SubCell"/>
</dbReference>
<dbReference type="SMART" id="SM00248">
    <property type="entry name" value="ANK"/>
    <property type="match status" value="5"/>
</dbReference>
<dbReference type="PhylomeDB" id="A0A060TE18"/>